<feature type="region of interest" description="Disordered" evidence="1">
    <location>
        <begin position="312"/>
        <end position="331"/>
    </location>
</feature>
<feature type="compositionally biased region" description="Acidic residues" evidence="1">
    <location>
        <begin position="373"/>
        <end position="382"/>
    </location>
</feature>
<gene>
    <name evidence="2" type="ORF">CC86DRAFT_425824</name>
</gene>
<dbReference type="SUPFAM" id="SSF54001">
    <property type="entry name" value="Cysteine proteinases"/>
    <property type="match status" value="1"/>
</dbReference>
<feature type="region of interest" description="Disordered" evidence="1">
    <location>
        <begin position="1"/>
        <end position="35"/>
    </location>
</feature>
<protein>
    <submittedName>
        <fullName evidence="2">Uncharacterized protein</fullName>
    </submittedName>
</protein>
<dbReference type="EMBL" id="MU006235">
    <property type="protein sequence ID" value="KAF2822215.1"/>
    <property type="molecule type" value="Genomic_DNA"/>
</dbReference>
<feature type="compositionally biased region" description="Polar residues" evidence="1">
    <location>
        <begin position="317"/>
        <end position="329"/>
    </location>
</feature>
<evidence type="ECO:0000256" key="1">
    <source>
        <dbReference type="SAM" id="MobiDB-lite"/>
    </source>
</evidence>
<feature type="region of interest" description="Disordered" evidence="1">
    <location>
        <begin position="365"/>
        <end position="389"/>
    </location>
</feature>
<organism evidence="2 3">
    <name type="scientific">Ophiobolus disseminans</name>
    <dbReference type="NCBI Taxonomy" id="1469910"/>
    <lineage>
        <taxon>Eukaryota</taxon>
        <taxon>Fungi</taxon>
        <taxon>Dikarya</taxon>
        <taxon>Ascomycota</taxon>
        <taxon>Pezizomycotina</taxon>
        <taxon>Dothideomycetes</taxon>
        <taxon>Pleosporomycetidae</taxon>
        <taxon>Pleosporales</taxon>
        <taxon>Pleosporineae</taxon>
        <taxon>Phaeosphaeriaceae</taxon>
        <taxon>Ophiobolus</taxon>
    </lineage>
</organism>
<evidence type="ECO:0000313" key="3">
    <source>
        <dbReference type="Proteomes" id="UP000799424"/>
    </source>
</evidence>
<name>A0A6A6ZPN8_9PLEO</name>
<reference evidence="2" key="1">
    <citation type="journal article" date="2020" name="Stud. Mycol.">
        <title>101 Dothideomycetes genomes: a test case for predicting lifestyles and emergence of pathogens.</title>
        <authorList>
            <person name="Haridas S."/>
            <person name="Albert R."/>
            <person name="Binder M."/>
            <person name="Bloem J."/>
            <person name="Labutti K."/>
            <person name="Salamov A."/>
            <person name="Andreopoulos B."/>
            <person name="Baker S."/>
            <person name="Barry K."/>
            <person name="Bills G."/>
            <person name="Bluhm B."/>
            <person name="Cannon C."/>
            <person name="Castanera R."/>
            <person name="Culley D."/>
            <person name="Daum C."/>
            <person name="Ezra D."/>
            <person name="Gonzalez J."/>
            <person name="Henrissat B."/>
            <person name="Kuo A."/>
            <person name="Liang C."/>
            <person name="Lipzen A."/>
            <person name="Lutzoni F."/>
            <person name="Magnuson J."/>
            <person name="Mondo S."/>
            <person name="Nolan M."/>
            <person name="Ohm R."/>
            <person name="Pangilinan J."/>
            <person name="Park H.-J."/>
            <person name="Ramirez L."/>
            <person name="Alfaro M."/>
            <person name="Sun H."/>
            <person name="Tritt A."/>
            <person name="Yoshinaga Y."/>
            <person name="Zwiers L.-H."/>
            <person name="Turgeon B."/>
            <person name="Goodwin S."/>
            <person name="Spatafora J."/>
            <person name="Crous P."/>
            <person name="Grigoriev I."/>
        </authorList>
    </citation>
    <scope>NUCLEOTIDE SEQUENCE</scope>
    <source>
        <strain evidence="2">CBS 113818</strain>
    </source>
</reference>
<dbReference type="Proteomes" id="UP000799424">
    <property type="component" value="Unassembled WGS sequence"/>
</dbReference>
<evidence type="ECO:0000313" key="2">
    <source>
        <dbReference type="EMBL" id="KAF2822215.1"/>
    </source>
</evidence>
<dbReference type="Gene3D" id="3.40.395.10">
    <property type="entry name" value="Adenoviral Proteinase, Chain A"/>
    <property type="match status" value="1"/>
</dbReference>
<feature type="region of interest" description="Disordered" evidence="1">
    <location>
        <begin position="269"/>
        <end position="292"/>
    </location>
</feature>
<accession>A0A6A6ZPN8</accession>
<dbReference type="AlphaFoldDB" id="A0A6A6ZPN8"/>
<dbReference type="InterPro" id="IPR038765">
    <property type="entry name" value="Papain-like_cys_pep_sf"/>
</dbReference>
<sequence>MKLGTRPQGESPYEELTPSTATKQHHPPRESGHIRRTCPTSLKAQAPQTDAIDVDALQDPRSLLLFDQRQPRFVRQNLQQLFTLVDDSCFETNQQLAILLYYNAIYGTDSYFQFYFGVPHTDILRFADATSLITRAQITSGVLDFVIHNVAPEGVKRRTVAILDTSQATTFYELGITQVNDKIKRARQQKLVSLEGVDTIAVPVFDGQDHWVCASISIDGEALIYNSIEGHNNDAISKRIFAVARGVSMTAAGPGWSMSKDITVQNAQYHQQAPDSNESSNRRTNRSTDPQVCQLAPWRTALGCIMDDWRTHRKATPSPTTHQKPTQDIAQKKLPYEPALRLLVPGNMQSAVWRCMYRNTLRPMSTPAAEKDDSGDEHDDDAAVSKRPPQVGENAGICIWGKNNYNNCVHIIQSMCIVPHAFPTQVPNQSLSRDSFYVKLRTLVNQAAVVILSSVRSGCKHNSISSFDQGQPRYVRKNFHGVQRPLPGSERKWVRACRLCGEFVLVLARVDVLCRERPRGEATGGSLAAFPE</sequence>
<proteinExistence type="predicted"/>
<keyword evidence="3" id="KW-1185">Reference proteome</keyword>